<dbReference type="EMBL" id="CP071091">
    <property type="protein sequence ID" value="QSQ11443.1"/>
    <property type="molecule type" value="Genomic_DNA"/>
</dbReference>
<keyword evidence="3" id="KW-1185">Reference proteome</keyword>
<evidence type="ECO:0008006" key="4">
    <source>
        <dbReference type="Google" id="ProtNLM"/>
    </source>
</evidence>
<proteinExistence type="predicted"/>
<sequence>MTAFARVFRPTVLLVSLVASACGGPPEGGDLPAPEQGRQALAPLTVTVTRCYMLGFGRPNFTCEGFVTGGTLPYNYFGWTGVANAATGLMTFTGPDSTQVNGRCAAFQTAQVRFSVSDAAGVTADGDFSFPCMP</sequence>
<dbReference type="Proteomes" id="UP000663090">
    <property type="component" value="Chromosome"/>
</dbReference>
<protein>
    <recommendedName>
        <fullName evidence="4">Lipoprotein</fullName>
    </recommendedName>
</protein>
<accession>A0ABX7MZ04</accession>
<feature type="chain" id="PRO_5045304724" description="Lipoprotein" evidence="1">
    <location>
        <begin position="22"/>
        <end position="134"/>
    </location>
</feature>
<dbReference type="RefSeq" id="WP_206713196.1">
    <property type="nucleotide sequence ID" value="NZ_CP071091.1"/>
</dbReference>
<name>A0ABX7MZ04_9BACT</name>
<gene>
    <name evidence="2" type="ORF">JY572_23890</name>
</gene>
<dbReference type="PROSITE" id="PS51257">
    <property type="entry name" value="PROKAR_LIPOPROTEIN"/>
    <property type="match status" value="1"/>
</dbReference>
<evidence type="ECO:0000313" key="2">
    <source>
        <dbReference type="EMBL" id="QSQ11443.1"/>
    </source>
</evidence>
<evidence type="ECO:0000256" key="1">
    <source>
        <dbReference type="SAM" id="SignalP"/>
    </source>
</evidence>
<reference evidence="2 3" key="1">
    <citation type="submission" date="2021-02" db="EMBL/GenBank/DDBJ databases">
        <title>De Novo genome assembly of isolated myxobacteria.</title>
        <authorList>
            <person name="Stevens D.C."/>
        </authorList>
    </citation>
    <scope>NUCLEOTIDE SEQUENCE [LARGE SCALE GENOMIC DNA]</scope>
    <source>
        <strain evidence="2 3">SCHIC003</strain>
    </source>
</reference>
<keyword evidence="1" id="KW-0732">Signal</keyword>
<organism evidence="2 3">
    <name type="scientific">Myxococcus landrumensis</name>
    <dbReference type="NCBI Taxonomy" id="2813577"/>
    <lineage>
        <taxon>Bacteria</taxon>
        <taxon>Pseudomonadati</taxon>
        <taxon>Myxococcota</taxon>
        <taxon>Myxococcia</taxon>
        <taxon>Myxococcales</taxon>
        <taxon>Cystobacterineae</taxon>
        <taxon>Myxococcaceae</taxon>
        <taxon>Myxococcus</taxon>
    </lineage>
</organism>
<evidence type="ECO:0000313" key="3">
    <source>
        <dbReference type="Proteomes" id="UP000663090"/>
    </source>
</evidence>
<feature type="signal peptide" evidence="1">
    <location>
        <begin position="1"/>
        <end position="21"/>
    </location>
</feature>